<proteinExistence type="predicted"/>
<evidence type="ECO:0008006" key="3">
    <source>
        <dbReference type="Google" id="ProtNLM"/>
    </source>
</evidence>
<evidence type="ECO:0000313" key="1">
    <source>
        <dbReference type="EMBL" id="MBA2882441.1"/>
    </source>
</evidence>
<dbReference type="EMBL" id="JACDUS010000009">
    <property type="protein sequence ID" value="MBA2882441.1"/>
    <property type="molecule type" value="Genomic_DNA"/>
</dbReference>
<keyword evidence="2" id="KW-1185">Reference proteome</keyword>
<evidence type="ECO:0000313" key="2">
    <source>
        <dbReference type="Proteomes" id="UP000525298"/>
    </source>
</evidence>
<dbReference type="Gene3D" id="3.40.1260.10">
    <property type="entry name" value="DsrEFH-like"/>
    <property type="match status" value="1"/>
</dbReference>
<dbReference type="SUPFAM" id="SSF75169">
    <property type="entry name" value="DsrEFH-like"/>
    <property type="match status" value="1"/>
</dbReference>
<sequence>MKKVALFVFNDDPMCFTHVLLNTLDMHERGYNVQVVLEGEATKLLPGLENEKTATYEMWRKVIDQKLVAGVCRACSKQMGTQASAQKQGLGLLDDMSGHPSFAGFRDQDYEILVF</sequence>
<organism evidence="1 2">
    <name type="scientific">Desulfosalsimonas propionicica</name>
    <dbReference type="NCBI Taxonomy" id="332175"/>
    <lineage>
        <taxon>Bacteria</taxon>
        <taxon>Pseudomonadati</taxon>
        <taxon>Thermodesulfobacteriota</taxon>
        <taxon>Desulfobacteria</taxon>
        <taxon>Desulfobacterales</taxon>
        <taxon>Desulfosalsimonadaceae</taxon>
        <taxon>Desulfosalsimonas</taxon>
    </lineage>
</organism>
<dbReference type="RefSeq" id="WP_181552072.1">
    <property type="nucleotide sequence ID" value="NZ_JACDUS010000009.1"/>
</dbReference>
<name>A0A7W0HLX3_9BACT</name>
<dbReference type="InterPro" id="IPR027396">
    <property type="entry name" value="DsrEFH-like"/>
</dbReference>
<gene>
    <name evidence="1" type="ORF">HNR65_002788</name>
</gene>
<comment type="caution">
    <text evidence="1">The sequence shown here is derived from an EMBL/GenBank/DDBJ whole genome shotgun (WGS) entry which is preliminary data.</text>
</comment>
<dbReference type="Proteomes" id="UP000525298">
    <property type="component" value="Unassembled WGS sequence"/>
</dbReference>
<reference evidence="1 2" key="1">
    <citation type="submission" date="2020-07" db="EMBL/GenBank/DDBJ databases">
        <title>Genomic Encyclopedia of Type Strains, Phase IV (KMG-IV): sequencing the most valuable type-strain genomes for metagenomic binning, comparative biology and taxonomic classification.</title>
        <authorList>
            <person name="Goeker M."/>
        </authorList>
    </citation>
    <scope>NUCLEOTIDE SEQUENCE [LARGE SCALE GENOMIC DNA]</scope>
    <source>
        <strain evidence="1 2">DSM 17721</strain>
    </source>
</reference>
<protein>
    <recommendedName>
        <fullName evidence="3">DsrE/DsrF/DsrH-like protein</fullName>
    </recommendedName>
</protein>
<accession>A0A7W0HLX3</accession>
<dbReference type="AlphaFoldDB" id="A0A7W0HLX3"/>